<dbReference type="InterPro" id="IPR003593">
    <property type="entry name" value="AAA+_ATPase"/>
</dbReference>
<evidence type="ECO:0000313" key="4">
    <source>
        <dbReference type="Proteomes" id="UP000285232"/>
    </source>
</evidence>
<protein>
    <recommendedName>
        <fullName evidence="2">AAA+ ATPase domain-containing protein</fullName>
    </recommendedName>
</protein>
<dbReference type="InterPro" id="IPR052934">
    <property type="entry name" value="Methyl-DNA_Rec/Restrict_Enz"/>
</dbReference>
<evidence type="ECO:0000256" key="1">
    <source>
        <dbReference type="SAM" id="MobiDB-lite"/>
    </source>
</evidence>
<dbReference type="Proteomes" id="UP000285232">
    <property type="component" value="Unassembled WGS sequence"/>
</dbReference>
<accession>A0A419RTL4</accession>
<dbReference type="OrthoDB" id="9781481at2"/>
<feature type="compositionally biased region" description="Basic and acidic residues" evidence="1">
    <location>
        <begin position="1"/>
        <end position="18"/>
    </location>
</feature>
<dbReference type="PANTHER" id="PTHR37291:SF1">
    <property type="entry name" value="TYPE IV METHYL-DIRECTED RESTRICTION ENZYME ECOKMCRB SUBUNIT"/>
    <property type="match status" value="1"/>
</dbReference>
<evidence type="ECO:0000313" key="3">
    <source>
        <dbReference type="EMBL" id="RJY09133.1"/>
    </source>
</evidence>
<dbReference type="SUPFAM" id="SSF52540">
    <property type="entry name" value="P-loop containing nucleoside triphosphate hydrolases"/>
    <property type="match status" value="1"/>
</dbReference>
<dbReference type="AlphaFoldDB" id="A0A419RTL4"/>
<dbReference type="InterPro" id="IPR011704">
    <property type="entry name" value="ATPase_dyneun-rel_AAA"/>
</dbReference>
<evidence type="ECO:0000259" key="2">
    <source>
        <dbReference type="SMART" id="SM00382"/>
    </source>
</evidence>
<keyword evidence="4" id="KW-1185">Reference proteome</keyword>
<dbReference type="InterPro" id="IPR027417">
    <property type="entry name" value="P-loop_NTPase"/>
</dbReference>
<name>A0A419RTL4_9SPHN</name>
<dbReference type="Pfam" id="PF07728">
    <property type="entry name" value="AAA_5"/>
    <property type="match status" value="1"/>
</dbReference>
<dbReference type="PANTHER" id="PTHR37291">
    <property type="entry name" value="5-METHYLCYTOSINE-SPECIFIC RESTRICTION ENZYME B"/>
    <property type="match status" value="1"/>
</dbReference>
<organism evidence="3 4">
    <name type="scientific">Aurantiacibacter aquimixticola</name>
    <dbReference type="NCBI Taxonomy" id="1958945"/>
    <lineage>
        <taxon>Bacteria</taxon>
        <taxon>Pseudomonadati</taxon>
        <taxon>Pseudomonadota</taxon>
        <taxon>Alphaproteobacteria</taxon>
        <taxon>Sphingomonadales</taxon>
        <taxon>Erythrobacteraceae</taxon>
        <taxon>Aurantiacibacter</taxon>
    </lineage>
</organism>
<proteinExistence type="predicted"/>
<comment type="caution">
    <text evidence="3">The sequence shown here is derived from an EMBL/GenBank/DDBJ whole genome shotgun (WGS) entry which is preliminary data.</text>
</comment>
<feature type="domain" description="AAA+ ATPase" evidence="2">
    <location>
        <begin position="486"/>
        <end position="872"/>
    </location>
</feature>
<sequence>MGDRGGRQVRESEFRDWLETNGANTESGRNTRVHAVRTIEKKLADLGFHYPDLEAAWEADRFADIREAISRLRTDFDSGGERFRVLMPESEKPRNRLSNWRSWLMQYGQFLDGHASANDADRIRRFVLENYIEPARERDGQSAELVVKDVNDALGLNDAWPNICQAMRGRKFHGMADVPPPQSFGADMSTATRFVFDLAKEDYWALRTLRESLGEPIGQTNKIASFALEDGRQLALDLEAARTQIWLEGSYGHWSVQQVTVTDYPSQKSRNSNLPHRLRHDVPNPREVSKIEVPNAEVLSQLVERYESESGDKSGTGELDPVPIWLVTSLWGQEDGVPRFLERGEWSLLTDTGSANNRRVREMQIGDRIFLKDFVPRATELPFDTKGGIVTANRFRAEGTITEMSEDGLRVGVEWQQWDEPRTWYFYTSNHAVWRLRDPSEKESADRLRRYLLDGEEQDYDWFLNDPFWRDRLLGAPTESKDTIVQPTNLILYGPPGTGKTYRTAREAVRLCDGSVEYGEDAQGRAALMKRYRELVDARQVEMVTFHQSFSYEEFIEGLRPDTDGPSESGGFSLKAESGLFARIADRAQTRVRRNEDGISLEGRKIFKMSLGQSNDPHSAWVFEDSLEQGYAMFGFRDVDWSDERFTSRDEVQAELERHFPDERITPQMGMVKSPDRFRNQLSIGDVIVASKGLNAFRAIGIVEGDYEYAPRPDGRYTHRRKVSWVWSDPDGVPVGELSPDKRFSLDTIYELPRGRLNLQVLERLLNSGPQEVDDNNPEEGDVLPHVLIIDEINRANISKVFGELITLIEPDKRLGMPNALKVRLPYSKREFGVPANLHIIGTMNTADRSIALLDTALRRRFRFEEMAPDTSVEAFLEAEKATGLPLAQVLETINQRIEYLVDRDHRIGHAFFIGCKTKPQVDAVMSDKVIPLLQEYFFEDWNRLAAVLGEKDKGGNFLECKTIEDPMGEGSEPLKSWRVLDSFEEGAYSRLVKRKPSGAISAEVVA</sequence>
<feature type="region of interest" description="Disordered" evidence="1">
    <location>
        <begin position="1"/>
        <end position="29"/>
    </location>
</feature>
<dbReference type="GO" id="GO:0005524">
    <property type="term" value="F:ATP binding"/>
    <property type="evidence" value="ECO:0007669"/>
    <property type="project" value="InterPro"/>
</dbReference>
<dbReference type="EMBL" id="RAHX01000001">
    <property type="protein sequence ID" value="RJY09133.1"/>
    <property type="molecule type" value="Genomic_DNA"/>
</dbReference>
<dbReference type="Gene3D" id="3.40.50.300">
    <property type="entry name" value="P-loop containing nucleotide triphosphate hydrolases"/>
    <property type="match status" value="2"/>
</dbReference>
<reference evidence="3 4" key="1">
    <citation type="journal article" date="2017" name="Int. J. Syst. Evol. Microbiol.">
        <title>Erythrobacter aquimixticola sp. nov., isolated from the junction between the ocean and a freshwater spring.</title>
        <authorList>
            <person name="Park S."/>
            <person name="Jung Y.T."/>
            <person name="Choi S.J."/>
            <person name="Yoon J.H."/>
        </authorList>
    </citation>
    <scope>NUCLEOTIDE SEQUENCE [LARGE SCALE GENOMIC DNA]</scope>
    <source>
        <strain evidence="3 4">JSSK-14</strain>
    </source>
</reference>
<gene>
    <name evidence="3" type="ORF">D6201_06940</name>
</gene>
<dbReference type="GO" id="GO:0016887">
    <property type="term" value="F:ATP hydrolysis activity"/>
    <property type="evidence" value="ECO:0007669"/>
    <property type="project" value="InterPro"/>
</dbReference>
<dbReference type="SMART" id="SM00382">
    <property type="entry name" value="AAA"/>
    <property type="match status" value="1"/>
</dbReference>